<dbReference type="Gene3D" id="1.10.555.10">
    <property type="entry name" value="Rho GTPase activation protein"/>
    <property type="match status" value="1"/>
</dbReference>
<dbReference type="PROSITE" id="PS50195">
    <property type="entry name" value="PX"/>
    <property type="match status" value="1"/>
</dbReference>
<gene>
    <name evidence="7" type="ORF">EW146_g1736</name>
</gene>
<keyword evidence="8" id="KW-1185">Reference proteome</keyword>
<dbReference type="Gene3D" id="3.30.1520.10">
    <property type="entry name" value="Phox-like domain"/>
    <property type="match status" value="1"/>
</dbReference>
<organism evidence="7 8">
    <name type="scientific">Bondarzewia mesenterica</name>
    <dbReference type="NCBI Taxonomy" id="1095465"/>
    <lineage>
        <taxon>Eukaryota</taxon>
        <taxon>Fungi</taxon>
        <taxon>Dikarya</taxon>
        <taxon>Basidiomycota</taxon>
        <taxon>Agaricomycotina</taxon>
        <taxon>Agaricomycetes</taxon>
        <taxon>Russulales</taxon>
        <taxon>Bondarzewiaceae</taxon>
        <taxon>Bondarzewia</taxon>
    </lineage>
</organism>
<keyword evidence="1" id="KW-0343">GTPase activation</keyword>
<feature type="coiled-coil region" evidence="2">
    <location>
        <begin position="96"/>
        <end position="130"/>
    </location>
</feature>
<dbReference type="SMART" id="SM00324">
    <property type="entry name" value="RhoGAP"/>
    <property type="match status" value="1"/>
</dbReference>
<feature type="compositionally biased region" description="Basic and acidic residues" evidence="3">
    <location>
        <begin position="171"/>
        <end position="192"/>
    </location>
</feature>
<dbReference type="OrthoDB" id="185175at2759"/>
<feature type="compositionally biased region" description="Polar residues" evidence="3">
    <location>
        <begin position="307"/>
        <end position="323"/>
    </location>
</feature>
<dbReference type="InterPro" id="IPR050729">
    <property type="entry name" value="Rho-GAP"/>
</dbReference>
<dbReference type="PANTHER" id="PTHR23176:SF129">
    <property type="entry name" value="RHO GTPASE ACTIVATING PROTEIN AT 16F, ISOFORM E-RELATED"/>
    <property type="match status" value="1"/>
</dbReference>
<dbReference type="SUPFAM" id="SSF48350">
    <property type="entry name" value="GTPase activation domain, GAP"/>
    <property type="match status" value="1"/>
</dbReference>
<dbReference type="Pfam" id="PF00620">
    <property type="entry name" value="RhoGAP"/>
    <property type="match status" value="1"/>
</dbReference>
<feature type="region of interest" description="Disordered" evidence="3">
    <location>
        <begin position="1303"/>
        <end position="1331"/>
    </location>
</feature>
<feature type="compositionally biased region" description="Basic and acidic residues" evidence="3">
    <location>
        <begin position="328"/>
        <end position="347"/>
    </location>
</feature>
<reference evidence="7 8" key="1">
    <citation type="submission" date="2019-02" db="EMBL/GenBank/DDBJ databases">
        <title>Genome sequencing of the rare red list fungi Bondarzewia mesenterica.</title>
        <authorList>
            <person name="Buettner E."/>
            <person name="Kellner H."/>
        </authorList>
    </citation>
    <scope>NUCLEOTIDE SEQUENCE [LARGE SCALE GENOMIC DNA]</scope>
    <source>
        <strain evidence="7 8">DSM 108281</strain>
    </source>
</reference>
<protein>
    <recommendedName>
        <fullName evidence="9">RhoGAP-domain-containing protein</fullName>
    </recommendedName>
</protein>
<feature type="region of interest" description="Disordered" evidence="3">
    <location>
        <begin position="875"/>
        <end position="894"/>
    </location>
</feature>
<feature type="compositionally biased region" description="Low complexity" evidence="3">
    <location>
        <begin position="29"/>
        <end position="40"/>
    </location>
</feature>
<dbReference type="InterPro" id="IPR000198">
    <property type="entry name" value="RhoGAP_dom"/>
</dbReference>
<dbReference type="InterPro" id="IPR001683">
    <property type="entry name" value="PX_dom"/>
</dbReference>
<feature type="region of interest" description="Disordered" evidence="3">
    <location>
        <begin position="812"/>
        <end position="842"/>
    </location>
</feature>
<dbReference type="InterPro" id="IPR001849">
    <property type="entry name" value="PH_domain"/>
</dbReference>
<proteinExistence type="predicted"/>
<evidence type="ECO:0000256" key="3">
    <source>
        <dbReference type="SAM" id="MobiDB-lite"/>
    </source>
</evidence>
<feature type="compositionally biased region" description="Polar residues" evidence="3">
    <location>
        <begin position="460"/>
        <end position="469"/>
    </location>
</feature>
<feature type="compositionally biased region" description="Polar residues" evidence="3">
    <location>
        <begin position="217"/>
        <end position="229"/>
    </location>
</feature>
<dbReference type="EMBL" id="SGPL01000045">
    <property type="protein sequence ID" value="THH19439.1"/>
    <property type="molecule type" value="Genomic_DNA"/>
</dbReference>
<evidence type="ECO:0000259" key="4">
    <source>
        <dbReference type="PROSITE" id="PS50003"/>
    </source>
</evidence>
<sequence length="1368" mass="149076">MASIDQPAAIMSGGTHTPPRRPNDPLPPLSSQHSAQSLLANRHAQPVASASSQPVSIESLLAAHANSSNPAIAALTQILAERNTLSSQNAQLWKHIEKHRAAYSHVNKDLERVRAERDAYRAKLQALGENVDVVLKSSRDREKALRASSSASGLRSSEKSTPQTLSQPRADPVRHQSDDPSHRDELASRDRPNPIVTVSHSPSTPNPPSAAGAPSDLSVTASASTSISNPVHPPPRSDSVHADILSQSFKPLFIPIPQPSSQPPSASGFSANELAIQFPKSHAANDTPRPIGHSRGPSAQLIPESLQPGQSMPSVHHSTSNLSLPMDTRPHMLSRDSRVSLPDEAKRYITTMTDSPLTSPRWREHSHSRTSSPAPSSHNPAAAQELNIDKPPARKDLSDGGEFLDLDLDDEEDSVDDSINEQSSISTSPIELEREPSDHQTEDKARGTAAEDFPLPPFTHPNTPITSEPSSLLRQQQQAQMQALGYSQAVTIEQNRHADTPTTPTANSYNPHMSFNSTTSVITSVIPPQSGQPAFRALPLLPHDLPRTRIQVTNSTIRPNDRGKDVLSFIVSVDPGNGKEPWIIEKLYSDVLGLDQRARARVGKNVGKKIANLPDGKLWRDHAPSKVDQRKAVLEYYLQTLISLPVKYNDEIIAFLTSDIIKGTHKPVSREGYKEGYLTKRGKNFGGWKTRFFVLQGPVLEYFESRGGTHLSSITITGAQIGRQQKSADRRESDEENEYRHAFLIIEPKKASTGVIARHVLCAESDEDRDNWVDVLVRYVSGSYSEEQLPADQSSLTLNISAASASSMVISQPRSSISSNPPTDLAPSPITRDKRQVGRAMSKDDISVAHAVPLSQLSQDPANAKLFHNAAQYDDHSFSSSPIQGDDASPTTFTGSQTARRLLDKGVAGHPATDSPLSSSLPSPSPLDGAGGEFMASVGPRANSELGHYPDLAHAQSQAKLDPRVAAGSGSGRTSSSRHPQPPPDRSRQRHNHRTSYHPTLNPVRSSPPSPQASHERERAPSPDSGQGQSTPRVQDMNSKVKISGPMNGAFIPAGYKFGAKDAPPESSPSHERREKAKSRMFWAFGRPGVHDDVDVLAADKQPAVTHVPRAVFGVSIEESLEVAEIATLPAIVFRCIRYLEEKKAEQEEGIYRLSGSSAVIKSLKDRFNTEGDVDLLASNEYWDPHAIAGLLKSFFRELPASILTRELHLQFLAVMDLYDPQERIKELSSLISKLPIANYSLLRALTAHLILIVQNANVNKMTMRNVGIVFSPTLGIPAGVFSLMLAEFNRVFNVEDDSAQTEEWDVDEKGDETVRKREAGADTMRRNSRQYSDAAADQLLGLSGRKLSGASSVSPTPYLLFLCFFAP</sequence>
<feature type="domain" description="PH" evidence="4">
    <location>
        <begin position="671"/>
        <end position="781"/>
    </location>
</feature>
<feature type="domain" description="PX" evidence="5">
    <location>
        <begin position="547"/>
        <end position="663"/>
    </location>
</feature>
<feature type="region of interest" description="Disordered" evidence="3">
    <location>
        <begin position="1055"/>
        <end position="1075"/>
    </location>
</feature>
<dbReference type="GO" id="GO:0005737">
    <property type="term" value="C:cytoplasm"/>
    <property type="evidence" value="ECO:0007669"/>
    <property type="project" value="TreeGrafter"/>
</dbReference>
<dbReference type="GO" id="GO:0005096">
    <property type="term" value="F:GTPase activator activity"/>
    <property type="evidence" value="ECO:0007669"/>
    <property type="project" value="UniProtKB-KW"/>
</dbReference>
<dbReference type="Pfam" id="PF00169">
    <property type="entry name" value="PH"/>
    <property type="match status" value="1"/>
</dbReference>
<feature type="compositionally biased region" description="Basic and acidic residues" evidence="3">
    <location>
        <begin position="431"/>
        <end position="446"/>
    </location>
</feature>
<feature type="compositionally biased region" description="Polar residues" evidence="3">
    <location>
        <begin position="1024"/>
        <end position="1035"/>
    </location>
</feature>
<feature type="compositionally biased region" description="Basic and acidic residues" evidence="3">
    <location>
        <begin position="1059"/>
        <end position="1075"/>
    </location>
</feature>
<feature type="region of interest" description="Disordered" evidence="3">
    <location>
        <begin position="138"/>
        <end position="241"/>
    </location>
</feature>
<dbReference type="PANTHER" id="PTHR23176">
    <property type="entry name" value="RHO/RAC/CDC GTPASE-ACTIVATING PROTEIN"/>
    <property type="match status" value="1"/>
</dbReference>
<evidence type="ECO:0000259" key="6">
    <source>
        <dbReference type="PROSITE" id="PS50238"/>
    </source>
</evidence>
<feature type="compositionally biased region" description="Polar residues" evidence="3">
    <location>
        <begin position="420"/>
        <end position="429"/>
    </location>
</feature>
<dbReference type="GO" id="GO:0035091">
    <property type="term" value="F:phosphatidylinositol binding"/>
    <property type="evidence" value="ECO:0007669"/>
    <property type="project" value="InterPro"/>
</dbReference>
<evidence type="ECO:0008006" key="9">
    <source>
        <dbReference type="Google" id="ProtNLM"/>
    </source>
</evidence>
<dbReference type="SUPFAM" id="SSF50729">
    <property type="entry name" value="PH domain-like"/>
    <property type="match status" value="1"/>
</dbReference>
<dbReference type="PROSITE" id="PS50003">
    <property type="entry name" value="PH_DOMAIN"/>
    <property type="match status" value="1"/>
</dbReference>
<dbReference type="CDD" id="cd06093">
    <property type="entry name" value="PX_domain"/>
    <property type="match status" value="1"/>
</dbReference>
<evidence type="ECO:0000313" key="8">
    <source>
        <dbReference type="Proteomes" id="UP000310158"/>
    </source>
</evidence>
<comment type="caution">
    <text evidence="7">The sequence shown here is derived from an EMBL/GenBank/DDBJ whole genome shotgun (WGS) entry which is preliminary data.</text>
</comment>
<dbReference type="SUPFAM" id="SSF64268">
    <property type="entry name" value="PX domain"/>
    <property type="match status" value="1"/>
</dbReference>
<name>A0A4S4M305_9AGAM</name>
<dbReference type="PROSITE" id="PS50238">
    <property type="entry name" value="RHOGAP"/>
    <property type="match status" value="1"/>
</dbReference>
<feature type="compositionally biased region" description="Basic and acidic residues" evidence="3">
    <location>
        <begin position="1312"/>
        <end position="1326"/>
    </location>
</feature>
<feature type="compositionally biased region" description="Polar residues" evidence="3">
    <location>
        <begin position="812"/>
        <end position="822"/>
    </location>
</feature>
<evidence type="ECO:0000256" key="1">
    <source>
        <dbReference type="ARBA" id="ARBA00022468"/>
    </source>
</evidence>
<feature type="compositionally biased region" description="Basic and acidic residues" evidence="3">
    <location>
        <begin position="831"/>
        <end position="842"/>
    </location>
</feature>
<dbReference type="CDD" id="cd13277">
    <property type="entry name" value="PH_Bem3"/>
    <property type="match status" value="1"/>
</dbReference>
<dbReference type="SMART" id="SM00233">
    <property type="entry name" value="PH"/>
    <property type="match status" value="1"/>
</dbReference>
<dbReference type="Gene3D" id="2.30.29.30">
    <property type="entry name" value="Pleckstrin-homology domain (PH domain)/Phosphotyrosine-binding domain (PTB)"/>
    <property type="match status" value="1"/>
</dbReference>
<feature type="region of interest" description="Disordered" evidence="3">
    <location>
        <begin position="305"/>
        <end position="382"/>
    </location>
</feature>
<feature type="domain" description="Rho-GAP" evidence="6">
    <location>
        <begin position="1115"/>
        <end position="1304"/>
    </location>
</feature>
<dbReference type="GO" id="GO:0007165">
    <property type="term" value="P:signal transduction"/>
    <property type="evidence" value="ECO:0007669"/>
    <property type="project" value="InterPro"/>
</dbReference>
<dbReference type="Proteomes" id="UP000310158">
    <property type="component" value="Unassembled WGS sequence"/>
</dbReference>
<feature type="compositionally biased region" description="Low complexity" evidence="3">
    <location>
        <begin position="146"/>
        <end position="155"/>
    </location>
</feature>
<accession>A0A4S4M305</accession>
<feature type="region of interest" description="Disordered" evidence="3">
    <location>
        <begin position="1"/>
        <end position="54"/>
    </location>
</feature>
<evidence type="ECO:0000256" key="2">
    <source>
        <dbReference type="SAM" id="Coils"/>
    </source>
</evidence>
<feature type="region of interest" description="Disordered" evidence="3">
    <location>
        <begin position="907"/>
        <end position="1035"/>
    </location>
</feature>
<dbReference type="InterPro" id="IPR011993">
    <property type="entry name" value="PH-like_dom_sf"/>
</dbReference>
<feature type="compositionally biased region" description="Polar residues" evidence="3">
    <location>
        <begin position="878"/>
        <end position="894"/>
    </location>
</feature>
<dbReference type="FunFam" id="2.30.29.30:FF:000452">
    <property type="entry name" value="Rho GTPase activator (Bem3)"/>
    <property type="match status" value="1"/>
</dbReference>
<feature type="region of interest" description="Disordered" evidence="3">
    <location>
        <begin position="411"/>
        <end position="469"/>
    </location>
</feature>
<dbReference type="InterPro" id="IPR036871">
    <property type="entry name" value="PX_dom_sf"/>
</dbReference>
<evidence type="ECO:0000313" key="7">
    <source>
        <dbReference type="EMBL" id="THH19439.1"/>
    </source>
</evidence>
<dbReference type="InterPro" id="IPR008936">
    <property type="entry name" value="Rho_GTPase_activation_prot"/>
</dbReference>
<keyword evidence="2" id="KW-0175">Coiled coil</keyword>
<feature type="compositionally biased region" description="Low complexity" evidence="3">
    <location>
        <begin position="369"/>
        <end position="382"/>
    </location>
</feature>
<evidence type="ECO:0000259" key="5">
    <source>
        <dbReference type="PROSITE" id="PS50195"/>
    </source>
</evidence>